<evidence type="ECO:0000313" key="1">
    <source>
        <dbReference type="EMBL" id="MDJ1168932.1"/>
    </source>
</evidence>
<accession>A0ABT7APV9</accession>
<dbReference type="RefSeq" id="WP_283752696.1">
    <property type="nucleotide sequence ID" value="NZ_JAQOSP010000039.1"/>
</dbReference>
<dbReference type="EMBL" id="JAQOSP010000039">
    <property type="protein sequence ID" value="MDJ1168932.1"/>
    <property type="molecule type" value="Genomic_DNA"/>
</dbReference>
<proteinExistence type="predicted"/>
<sequence>MRTKSQTIEITARNPEELATIGTALELAQYFIKNGHDANDLRSAIRTTMHIRLED</sequence>
<evidence type="ECO:0000313" key="2">
    <source>
        <dbReference type="Proteomes" id="UP001235303"/>
    </source>
</evidence>
<comment type="caution">
    <text evidence="1">The sequence shown here is derived from an EMBL/GenBank/DDBJ whole genome shotgun (WGS) entry which is preliminary data.</text>
</comment>
<organism evidence="1 2">
    <name type="scientific">Roseofilum acuticapitatum BLCC-M154</name>
    <dbReference type="NCBI Taxonomy" id="3022444"/>
    <lineage>
        <taxon>Bacteria</taxon>
        <taxon>Bacillati</taxon>
        <taxon>Cyanobacteriota</taxon>
        <taxon>Cyanophyceae</taxon>
        <taxon>Desertifilales</taxon>
        <taxon>Desertifilaceae</taxon>
        <taxon>Roseofilum</taxon>
        <taxon>Roseofilum acuticapitatum</taxon>
    </lineage>
</organism>
<dbReference type="Proteomes" id="UP001235303">
    <property type="component" value="Unassembled WGS sequence"/>
</dbReference>
<protein>
    <submittedName>
        <fullName evidence="1">Uncharacterized protein</fullName>
    </submittedName>
</protein>
<gene>
    <name evidence="1" type="ORF">PMG71_05790</name>
</gene>
<keyword evidence="2" id="KW-1185">Reference proteome</keyword>
<reference evidence="1 2" key="1">
    <citation type="submission" date="2023-01" db="EMBL/GenBank/DDBJ databases">
        <title>Novel diversity within Roseofilum (Cyanobacteria; Desertifilaceae) from marine benthic mats with descriptions of four novel species.</title>
        <authorList>
            <person name="Wang Y."/>
            <person name="Berthold D.E."/>
            <person name="Hu J."/>
            <person name="Lefler F.W."/>
            <person name="Laughinghouse H.D. IV."/>
        </authorList>
    </citation>
    <scope>NUCLEOTIDE SEQUENCE [LARGE SCALE GENOMIC DNA]</scope>
    <source>
        <strain evidence="1 2">BLCC-M154</strain>
    </source>
</reference>
<name>A0ABT7APV9_9CYAN</name>